<reference evidence="1" key="1">
    <citation type="journal article" date="2020" name="Nature">
        <title>Giant virus diversity and host interactions through global metagenomics.</title>
        <authorList>
            <person name="Schulz F."/>
            <person name="Roux S."/>
            <person name="Paez-Espino D."/>
            <person name="Jungbluth S."/>
            <person name="Walsh D.A."/>
            <person name="Denef V.J."/>
            <person name="McMahon K.D."/>
            <person name="Konstantinidis K.T."/>
            <person name="Eloe-Fadrosh E.A."/>
            <person name="Kyrpides N.C."/>
            <person name="Woyke T."/>
        </authorList>
    </citation>
    <scope>NUCLEOTIDE SEQUENCE</scope>
    <source>
        <strain evidence="1">GVMAG-S-1063924-116</strain>
    </source>
</reference>
<dbReference type="AlphaFoldDB" id="A0A6C0JS11"/>
<dbReference type="EMBL" id="MN740698">
    <property type="protein sequence ID" value="QHU08545.1"/>
    <property type="molecule type" value="Genomic_DNA"/>
</dbReference>
<organism evidence="1">
    <name type="scientific">viral metagenome</name>
    <dbReference type="NCBI Taxonomy" id="1070528"/>
    <lineage>
        <taxon>unclassified sequences</taxon>
        <taxon>metagenomes</taxon>
        <taxon>organismal metagenomes</taxon>
    </lineage>
</organism>
<proteinExistence type="predicted"/>
<name>A0A6C0JS11_9ZZZZ</name>
<evidence type="ECO:0000313" key="1">
    <source>
        <dbReference type="EMBL" id="QHU08545.1"/>
    </source>
</evidence>
<protein>
    <submittedName>
        <fullName evidence="1">Uncharacterized protein</fullName>
    </submittedName>
</protein>
<sequence length="296" mass="33827">MQTDQLAIVFNKDSGIIVEDTEFDDVEGLYVRHTHDVGCLFRPVFVYKLNFLPLFGRALKGASPELFMNYLKPDRYYVKTLKTDPLPPLEKMTKNGILELRHVFGFGTEVETFIKEVTKVYGKRAFDSITTLSILFSADLAQILEAFGFPNLRRVEVGTVKSFDHLRGIPPTVSELYVGDVWEVPRLSTIDLDLEVLEMPAEQTGRGGAGRELVNCCRTLVAIVYPDHDREQIRRFVTPDEPEQQTVKSRTVDVALHYDSCTKLNRVIVAQRSRENLPPKHDLVYSFNVFRSRVLK</sequence>
<accession>A0A6C0JS11</accession>